<dbReference type="Pfam" id="PF00441">
    <property type="entry name" value="Acyl-CoA_dh_1"/>
    <property type="match status" value="1"/>
</dbReference>
<proteinExistence type="inferred from homology"/>
<feature type="domain" description="Acyl-CoA dehydrogenase/oxidase C-terminal" evidence="7">
    <location>
        <begin position="241"/>
        <end position="388"/>
    </location>
</feature>
<dbReference type="InterPro" id="IPR013786">
    <property type="entry name" value="AcylCoA_DH/ox_N"/>
</dbReference>
<evidence type="ECO:0000256" key="3">
    <source>
        <dbReference type="ARBA" id="ARBA00022630"/>
    </source>
</evidence>
<keyword evidence="4 6" id="KW-0274">FAD</keyword>
<protein>
    <submittedName>
        <fullName evidence="10">Acyl-CoA dehydrogenase family protein</fullName>
    </submittedName>
</protein>
<dbReference type="SUPFAM" id="SSF47203">
    <property type="entry name" value="Acyl-CoA dehydrogenase C-terminal domain-like"/>
    <property type="match status" value="1"/>
</dbReference>
<evidence type="ECO:0000256" key="2">
    <source>
        <dbReference type="ARBA" id="ARBA00009347"/>
    </source>
</evidence>
<dbReference type="PIRSF" id="PIRSF016578">
    <property type="entry name" value="HsaA"/>
    <property type="match status" value="1"/>
</dbReference>
<dbReference type="InterPro" id="IPR009075">
    <property type="entry name" value="AcylCo_DH/oxidase_C"/>
</dbReference>
<evidence type="ECO:0000313" key="10">
    <source>
        <dbReference type="EMBL" id="GAA4096605.1"/>
    </source>
</evidence>
<organism evidence="10 11">
    <name type="scientific">Zhongshania borealis</name>
    <dbReference type="NCBI Taxonomy" id="889488"/>
    <lineage>
        <taxon>Bacteria</taxon>
        <taxon>Pseudomonadati</taxon>
        <taxon>Pseudomonadota</taxon>
        <taxon>Gammaproteobacteria</taxon>
        <taxon>Cellvibrionales</taxon>
        <taxon>Spongiibacteraceae</taxon>
        <taxon>Zhongshania</taxon>
    </lineage>
</organism>
<comment type="similarity">
    <text evidence="2 6">Belongs to the acyl-CoA dehydrogenase family.</text>
</comment>
<evidence type="ECO:0000256" key="1">
    <source>
        <dbReference type="ARBA" id="ARBA00001974"/>
    </source>
</evidence>
<dbReference type="Pfam" id="PF02770">
    <property type="entry name" value="Acyl-CoA_dh_M"/>
    <property type="match status" value="1"/>
</dbReference>
<dbReference type="Gene3D" id="2.40.110.10">
    <property type="entry name" value="Butyryl-CoA Dehydrogenase, subunit A, domain 2"/>
    <property type="match status" value="1"/>
</dbReference>
<dbReference type="InterPro" id="IPR037069">
    <property type="entry name" value="AcylCoA_DH/ox_N_sf"/>
</dbReference>
<dbReference type="InterPro" id="IPR046373">
    <property type="entry name" value="Acyl-CoA_Oxase/DH_mid-dom_sf"/>
</dbReference>
<keyword evidence="3 6" id="KW-0285">Flavoprotein</keyword>
<dbReference type="InterPro" id="IPR036250">
    <property type="entry name" value="AcylCo_DH-like_C"/>
</dbReference>
<dbReference type="SUPFAM" id="SSF56645">
    <property type="entry name" value="Acyl-CoA dehydrogenase NM domain-like"/>
    <property type="match status" value="1"/>
</dbReference>
<feature type="domain" description="Acyl-CoA dehydrogenase/oxidase N-terminal" evidence="9">
    <location>
        <begin position="17"/>
        <end position="131"/>
    </location>
</feature>
<evidence type="ECO:0000259" key="7">
    <source>
        <dbReference type="Pfam" id="PF00441"/>
    </source>
</evidence>
<sequence length="391" mass="43030">MSLNFDSARLYNPYLRPEHEEWRTQLRKWLEKEVVPYLDDWEEAGKVPDSLWQKAADIGVLQLGYPEAFGGVSEGIDQWHVNITNEEFTRAGSAGGLVSNLLVHGIGLPPVMNYGSDALKQLVAPPVLAGEKRISLGITEPSGGSDVANITTTAVRDGDHYIVNGSKTFISGVMGADWVSTAVRTGGEGGRGVSMLLIPTDLPGVARTPLNRKQGWWCADTGTIYFDNVCVPAENLLGEEGQGFWVIMTNFNPERLALAVTMEAAARACLEDAVNWAQQRKTFGKRLADHQVIRHKIATMKQKINATQTYLQYLTQASMEGRCDPGDLAMAKVQASETMEYCAREASQILGGASYLRGNRVERFYREVRVNAIGGGSEEIMRDLAARQYQL</sequence>
<dbReference type="PANTHER" id="PTHR48083">
    <property type="entry name" value="MEDIUM-CHAIN SPECIFIC ACYL-COA DEHYDROGENASE, MITOCHONDRIAL-RELATED"/>
    <property type="match status" value="1"/>
</dbReference>
<gene>
    <name evidence="10" type="ORF">GCM10022414_21300</name>
</gene>
<dbReference type="InterPro" id="IPR050741">
    <property type="entry name" value="Acyl-CoA_dehydrogenase"/>
</dbReference>
<comment type="cofactor">
    <cofactor evidence="1 6">
        <name>FAD</name>
        <dbReference type="ChEBI" id="CHEBI:57692"/>
    </cofactor>
</comment>
<dbReference type="RefSeq" id="WP_344935630.1">
    <property type="nucleotide sequence ID" value="NZ_BAABDM010000003.1"/>
</dbReference>
<dbReference type="EMBL" id="BAABDM010000003">
    <property type="protein sequence ID" value="GAA4096605.1"/>
    <property type="molecule type" value="Genomic_DNA"/>
</dbReference>
<feature type="domain" description="Acyl-CoA oxidase/dehydrogenase middle" evidence="8">
    <location>
        <begin position="136"/>
        <end position="229"/>
    </location>
</feature>
<name>A0ABP7WTS1_9GAMM</name>
<dbReference type="PANTHER" id="PTHR48083:SF28">
    <property type="entry name" value="ACYL-COA DEHYDROGENASE FAMILY PROTEIN (AFU_ORTHOLOGUE AFUA_6G10880)-RELATED"/>
    <property type="match status" value="1"/>
</dbReference>
<evidence type="ECO:0000259" key="8">
    <source>
        <dbReference type="Pfam" id="PF02770"/>
    </source>
</evidence>
<dbReference type="Gene3D" id="1.20.140.10">
    <property type="entry name" value="Butyryl-CoA Dehydrogenase, subunit A, domain 3"/>
    <property type="match status" value="1"/>
</dbReference>
<dbReference type="Proteomes" id="UP001500392">
    <property type="component" value="Unassembled WGS sequence"/>
</dbReference>
<evidence type="ECO:0000256" key="5">
    <source>
        <dbReference type="ARBA" id="ARBA00023002"/>
    </source>
</evidence>
<evidence type="ECO:0000256" key="4">
    <source>
        <dbReference type="ARBA" id="ARBA00022827"/>
    </source>
</evidence>
<evidence type="ECO:0000259" key="9">
    <source>
        <dbReference type="Pfam" id="PF02771"/>
    </source>
</evidence>
<dbReference type="Pfam" id="PF02771">
    <property type="entry name" value="Acyl-CoA_dh_N"/>
    <property type="match status" value="1"/>
</dbReference>
<keyword evidence="5 6" id="KW-0560">Oxidoreductase</keyword>
<accession>A0ABP7WTS1</accession>
<keyword evidence="11" id="KW-1185">Reference proteome</keyword>
<dbReference type="InterPro" id="IPR009100">
    <property type="entry name" value="AcylCoA_DH/oxidase_NM_dom_sf"/>
</dbReference>
<reference evidence="11" key="1">
    <citation type="journal article" date="2019" name="Int. J. Syst. Evol. Microbiol.">
        <title>The Global Catalogue of Microorganisms (GCM) 10K type strain sequencing project: providing services to taxonomists for standard genome sequencing and annotation.</title>
        <authorList>
            <consortium name="The Broad Institute Genomics Platform"/>
            <consortium name="The Broad Institute Genome Sequencing Center for Infectious Disease"/>
            <person name="Wu L."/>
            <person name="Ma J."/>
        </authorList>
    </citation>
    <scope>NUCLEOTIDE SEQUENCE [LARGE SCALE GENOMIC DNA]</scope>
    <source>
        <strain evidence="11">JCM 17304</strain>
    </source>
</reference>
<comment type="caution">
    <text evidence="10">The sequence shown here is derived from an EMBL/GenBank/DDBJ whole genome shotgun (WGS) entry which is preliminary data.</text>
</comment>
<dbReference type="Gene3D" id="1.10.540.10">
    <property type="entry name" value="Acyl-CoA dehydrogenase/oxidase, N-terminal domain"/>
    <property type="match status" value="1"/>
</dbReference>
<evidence type="ECO:0000313" key="11">
    <source>
        <dbReference type="Proteomes" id="UP001500392"/>
    </source>
</evidence>
<evidence type="ECO:0000256" key="6">
    <source>
        <dbReference type="RuleBase" id="RU362125"/>
    </source>
</evidence>
<dbReference type="InterPro" id="IPR006091">
    <property type="entry name" value="Acyl-CoA_Oxase/DH_mid-dom"/>
</dbReference>